<sequence length="634" mass="68643">MLPVLSVQAQTPPELHVLIDVSGSMKQTDPTNLRRPALRLLGDLLPPSARIGIWFFGDRVTSVLSTQPASDLTKTRVHNTAGKIRSNEPFTDIPDALTAAAASWDTGTDRNMLLLSDGMVDISKDKAVNEQAQQRLLDKIIPRLQSAHIRVHTIALSKDADSKLLREIADRTGGIFVAADSAEALQRAFLKIFEAAAPRDGLPLKDNKFIVDKSVKELTILAFRDKADTPNSLKTPDGTLVTEQTSRSLPNWRWDASGGRDLITIDQPQPGEWQIIGAKDPDNRALIITDLKLNVTSIPTRVYPGEQINSTLQLTNHDVPVTQPDLTQVIKAVVQERRGDEVIQSIPLNDRGADPDIVGGDGKFDYQLNLIDPAGVYSLVATAESPTFQRTWRQNFAMAPQAPISFKSRTVTEPVSAAATGPAVANAPSGSTALETPAHVTPAHVDGHGQKPARVPAKNQPVRVLEITQDPTVVMPERSVVDGQWTCEASPTGSAVDSHGSAEGHVVPSPAGPRIEKVHWVLDKTTMTVPVPTPVNRNCQFSGTLTAELTTERSMRLQLLPVSVPALVSTAPKSEHPDAHQVHETARLPRKGPNWLLIGAVNIGLALVIIIGLLLWRRSTKITINQLLAEAKTA</sequence>
<dbReference type="Pfam" id="PF00092">
    <property type="entry name" value="VWA"/>
    <property type="match status" value="1"/>
</dbReference>
<dbReference type="InterPro" id="IPR002035">
    <property type="entry name" value="VWF_A"/>
</dbReference>
<dbReference type="PANTHER" id="PTHR45737">
    <property type="entry name" value="VON WILLEBRAND FACTOR A DOMAIN-CONTAINING PROTEIN 5A"/>
    <property type="match status" value="1"/>
</dbReference>
<dbReference type="Gene3D" id="3.40.50.410">
    <property type="entry name" value="von Willebrand factor, type A domain"/>
    <property type="match status" value="1"/>
</dbReference>
<accession>A0A191ZF17</accession>
<dbReference type="CDD" id="cd00198">
    <property type="entry name" value="vWFA"/>
    <property type="match status" value="1"/>
</dbReference>
<evidence type="ECO:0000256" key="1">
    <source>
        <dbReference type="SAM" id="MobiDB-lite"/>
    </source>
</evidence>
<gene>
    <name evidence="4" type="ORF">A9404_02830</name>
</gene>
<evidence type="ECO:0000256" key="2">
    <source>
        <dbReference type="SAM" id="Phobius"/>
    </source>
</evidence>
<reference evidence="4 5" key="1">
    <citation type="submission" date="2016-06" db="EMBL/GenBank/DDBJ databases">
        <title>Insight into the functional genes involving in sulfur oxidation in Pearl River water.</title>
        <authorList>
            <person name="Luo J."/>
            <person name="Tan X."/>
            <person name="Lin W."/>
        </authorList>
    </citation>
    <scope>NUCLEOTIDE SEQUENCE [LARGE SCALE GENOMIC DNA]</scope>
    <source>
        <strain evidence="4 5">LS2</strain>
    </source>
</reference>
<dbReference type="Proteomes" id="UP000078596">
    <property type="component" value="Chromosome"/>
</dbReference>
<dbReference type="STRING" id="1860122.A9404_02830"/>
<dbReference type="EMBL" id="CP016027">
    <property type="protein sequence ID" value="ANJ66455.1"/>
    <property type="molecule type" value="Genomic_DNA"/>
</dbReference>
<dbReference type="PROSITE" id="PS50234">
    <property type="entry name" value="VWFA"/>
    <property type="match status" value="1"/>
</dbReference>
<feature type="transmembrane region" description="Helical" evidence="2">
    <location>
        <begin position="595"/>
        <end position="616"/>
    </location>
</feature>
<evidence type="ECO:0000259" key="3">
    <source>
        <dbReference type="PROSITE" id="PS50234"/>
    </source>
</evidence>
<dbReference type="SMART" id="SM00327">
    <property type="entry name" value="VWA"/>
    <property type="match status" value="1"/>
</dbReference>
<proteinExistence type="predicted"/>
<dbReference type="InterPro" id="IPR036465">
    <property type="entry name" value="vWFA_dom_sf"/>
</dbReference>
<dbReference type="AlphaFoldDB" id="A0A191ZF17"/>
<organism evidence="4 5">
    <name type="scientific">Halothiobacillus diazotrophicus</name>
    <dbReference type="NCBI Taxonomy" id="1860122"/>
    <lineage>
        <taxon>Bacteria</taxon>
        <taxon>Pseudomonadati</taxon>
        <taxon>Pseudomonadota</taxon>
        <taxon>Gammaproteobacteria</taxon>
        <taxon>Chromatiales</taxon>
        <taxon>Halothiobacillaceae</taxon>
        <taxon>Halothiobacillus</taxon>
    </lineage>
</organism>
<evidence type="ECO:0000313" key="5">
    <source>
        <dbReference type="Proteomes" id="UP000078596"/>
    </source>
</evidence>
<name>A0A191ZF17_9GAMM</name>
<keyword evidence="2" id="KW-0812">Transmembrane</keyword>
<feature type="domain" description="VWFA" evidence="3">
    <location>
        <begin position="14"/>
        <end position="192"/>
    </location>
</feature>
<feature type="region of interest" description="Disordered" evidence="1">
    <location>
        <begin position="488"/>
        <end position="510"/>
    </location>
</feature>
<protein>
    <recommendedName>
        <fullName evidence="3">VWFA domain-containing protein</fullName>
    </recommendedName>
</protein>
<keyword evidence="2" id="KW-0472">Membrane</keyword>
<keyword evidence="2" id="KW-1133">Transmembrane helix</keyword>
<keyword evidence="5" id="KW-1185">Reference proteome</keyword>
<evidence type="ECO:0000313" key="4">
    <source>
        <dbReference type="EMBL" id="ANJ66455.1"/>
    </source>
</evidence>
<dbReference type="KEGG" id="haz:A9404_02830"/>
<dbReference type="SUPFAM" id="SSF53300">
    <property type="entry name" value="vWA-like"/>
    <property type="match status" value="1"/>
</dbReference>
<dbReference type="PANTHER" id="PTHR45737:SF6">
    <property type="entry name" value="VON WILLEBRAND FACTOR A DOMAIN-CONTAINING PROTEIN 5A"/>
    <property type="match status" value="1"/>
</dbReference>